<evidence type="ECO:0000313" key="7">
    <source>
        <dbReference type="RefSeq" id="XP_010419201.1"/>
    </source>
</evidence>
<dbReference type="Proteomes" id="UP000694864">
    <property type="component" value="Chromosome 7"/>
</dbReference>
<name>A0ABM0T108_CAMSA</name>
<keyword evidence="6" id="KW-1185">Reference proteome</keyword>
<sequence>MDSSEFAYTVTSSMQVINPLTAELTCAEVIRRSIRLQTATSSSLALPDQTIDHRTTSLTPLHAENYAVWYSSCPNGTTFISNPFTFSLNCNGISHIMSRFDVANDCSTITREIDVALASVLSKGRGVTEVKIWKISTKVFDIDTDSEKLLTERYCSVPADDDLPPPPAIKLLRYNFNGSTGCVICMEDYVEVSVVVKLPCEHDFHGVCINQWSQINQRCPLCRLQFSSSSSFSFFLWISDL</sequence>
<dbReference type="PANTHER" id="PTHR45931:SF3">
    <property type="entry name" value="RING ZINC FINGER-CONTAINING PROTEIN"/>
    <property type="match status" value="1"/>
</dbReference>
<evidence type="ECO:0000256" key="4">
    <source>
        <dbReference type="PROSITE-ProRule" id="PRU00175"/>
    </source>
</evidence>
<proteinExistence type="predicted"/>
<dbReference type="RefSeq" id="XP_010419201.1">
    <property type="nucleotide sequence ID" value="XM_010420899.2"/>
</dbReference>
<dbReference type="GeneID" id="104704885"/>
<evidence type="ECO:0000313" key="6">
    <source>
        <dbReference type="Proteomes" id="UP000694864"/>
    </source>
</evidence>
<dbReference type="Pfam" id="PF13639">
    <property type="entry name" value="zf-RING_2"/>
    <property type="match status" value="1"/>
</dbReference>
<evidence type="ECO:0000256" key="1">
    <source>
        <dbReference type="ARBA" id="ARBA00022723"/>
    </source>
</evidence>
<dbReference type="SUPFAM" id="SSF57850">
    <property type="entry name" value="RING/U-box"/>
    <property type="match status" value="1"/>
</dbReference>
<dbReference type="InterPro" id="IPR001841">
    <property type="entry name" value="Znf_RING"/>
</dbReference>
<reference evidence="7" key="2">
    <citation type="submission" date="2025-08" db="UniProtKB">
        <authorList>
            <consortium name="RefSeq"/>
        </authorList>
    </citation>
    <scope>IDENTIFICATION</scope>
    <source>
        <tissue evidence="7">Leaf</tissue>
    </source>
</reference>
<reference evidence="6" key="1">
    <citation type="journal article" date="2014" name="Nat. Commun.">
        <title>The emerging biofuel crop Camelina sativa retains a highly undifferentiated hexaploid genome structure.</title>
        <authorList>
            <person name="Kagale S."/>
            <person name="Koh C."/>
            <person name="Nixon J."/>
            <person name="Bollina V."/>
            <person name="Clarke W.E."/>
            <person name="Tuteja R."/>
            <person name="Spillane C."/>
            <person name="Robinson S.J."/>
            <person name="Links M.G."/>
            <person name="Clarke C."/>
            <person name="Higgins E.E."/>
            <person name="Huebert T."/>
            <person name="Sharpe A.G."/>
            <person name="Parkin I.A."/>
        </authorList>
    </citation>
    <scope>NUCLEOTIDE SEQUENCE [LARGE SCALE GENOMIC DNA]</scope>
    <source>
        <strain evidence="6">cv. DH55</strain>
    </source>
</reference>
<organism evidence="6 7">
    <name type="scientific">Camelina sativa</name>
    <name type="common">False flax</name>
    <name type="synonym">Myagrum sativum</name>
    <dbReference type="NCBI Taxonomy" id="90675"/>
    <lineage>
        <taxon>Eukaryota</taxon>
        <taxon>Viridiplantae</taxon>
        <taxon>Streptophyta</taxon>
        <taxon>Embryophyta</taxon>
        <taxon>Tracheophyta</taxon>
        <taxon>Spermatophyta</taxon>
        <taxon>Magnoliopsida</taxon>
        <taxon>eudicotyledons</taxon>
        <taxon>Gunneridae</taxon>
        <taxon>Pentapetalae</taxon>
        <taxon>rosids</taxon>
        <taxon>malvids</taxon>
        <taxon>Brassicales</taxon>
        <taxon>Brassicaceae</taxon>
        <taxon>Camelineae</taxon>
        <taxon>Camelina</taxon>
    </lineage>
</organism>
<evidence type="ECO:0000256" key="3">
    <source>
        <dbReference type="ARBA" id="ARBA00022833"/>
    </source>
</evidence>
<keyword evidence="1" id="KW-0479">Metal-binding</keyword>
<dbReference type="InterPro" id="IPR051834">
    <property type="entry name" value="RING_finger_E3_ligase"/>
</dbReference>
<keyword evidence="2 4" id="KW-0863">Zinc-finger</keyword>
<dbReference type="PANTHER" id="PTHR45931">
    <property type="entry name" value="SI:CH211-59O9.10"/>
    <property type="match status" value="1"/>
</dbReference>
<gene>
    <name evidence="7" type="primary">LOC104704885</name>
</gene>
<dbReference type="PROSITE" id="PS50089">
    <property type="entry name" value="ZF_RING_2"/>
    <property type="match status" value="1"/>
</dbReference>
<dbReference type="InterPro" id="IPR013083">
    <property type="entry name" value="Znf_RING/FYVE/PHD"/>
</dbReference>
<protein>
    <submittedName>
        <fullName evidence="7">RING finger protein 141-like</fullName>
    </submittedName>
</protein>
<accession>A0ABM0T108</accession>
<evidence type="ECO:0000256" key="2">
    <source>
        <dbReference type="ARBA" id="ARBA00022771"/>
    </source>
</evidence>
<dbReference type="SMART" id="SM00184">
    <property type="entry name" value="RING"/>
    <property type="match status" value="1"/>
</dbReference>
<feature type="domain" description="RING-type" evidence="5">
    <location>
        <begin position="182"/>
        <end position="223"/>
    </location>
</feature>
<dbReference type="Gene3D" id="3.30.40.10">
    <property type="entry name" value="Zinc/RING finger domain, C3HC4 (zinc finger)"/>
    <property type="match status" value="1"/>
</dbReference>
<keyword evidence="3" id="KW-0862">Zinc</keyword>
<evidence type="ECO:0000259" key="5">
    <source>
        <dbReference type="PROSITE" id="PS50089"/>
    </source>
</evidence>